<evidence type="ECO:0000313" key="2">
    <source>
        <dbReference type="Proteomes" id="UP000185494"/>
    </source>
</evidence>
<protein>
    <submittedName>
        <fullName evidence="1">Uncharacterized protein</fullName>
    </submittedName>
</protein>
<name>A0A1L7ANK0_9PROT</name>
<organism evidence="1 2">
    <name type="scientific">Roseomonas gilardii</name>
    <dbReference type="NCBI Taxonomy" id="257708"/>
    <lineage>
        <taxon>Bacteria</taxon>
        <taxon>Pseudomonadati</taxon>
        <taxon>Pseudomonadota</taxon>
        <taxon>Alphaproteobacteria</taxon>
        <taxon>Acetobacterales</taxon>
        <taxon>Roseomonadaceae</taxon>
        <taxon>Roseomonas</taxon>
    </lineage>
</organism>
<reference evidence="1 2" key="1">
    <citation type="submission" date="2016-05" db="EMBL/GenBank/DDBJ databases">
        <title>Complete Genome and Methylome Analysis of Psychrotrophic Bacterial Isolates from Antarctic Lake Untersee.</title>
        <authorList>
            <person name="Fomenkov A."/>
            <person name="Akimov V.N."/>
            <person name="Vasilyeva L.V."/>
            <person name="Andersen D."/>
            <person name="Vincze T."/>
            <person name="Roberts R.J."/>
        </authorList>
    </citation>
    <scope>NUCLEOTIDE SEQUENCE [LARGE SCALE GENOMIC DNA]</scope>
    <source>
        <strain evidence="1 2">U14-5</strain>
        <plasmid evidence="2">Plasmid 2</plasmid>
    </source>
</reference>
<evidence type="ECO:0000313" key="1">
    <source>
        <dbReference type="EMBL" id="APT60357.1"/>
    </source>
</evidence>
<dbReference type="EMBL" id="CP015586">
    <property type="protein sequence ID" value="APT60357.1"/>
    <property type="molecule type" value="Genomic_DNA"/>
</dbReference>
<proteinExistence type="predicted"/>
<sequence length="125" mass="14178">MLSLGRFHHVPCAFVTRDAEKTGVQGLISLEERRRVPILKARLRLQQRLEGRDIRRLNPIHSAHERSALHGLPDELPIINIGYPDRRHEGSVLGVDGDETFFLQFDEGFSDGCPTQPELIGDLIF</sequence>
<accession>A0A1L7ANK0</accession>
<dbReference type="KEGG" id="rgi:RGI145_23715"/>
<keyword evidence="1" id="KW-0614">Plasmid</keyword>
<dbReference type="AlphaFoldDB" id="A0A1L7ANK0"/>
<gene>
    <name evidence="1" type="ORF">RGI145_23715</name>
</gene>
<geneLocation type="plasmid" evidence="1 2">
    <name>2</name>
</geneLocation>
<dbReference type="Proteomes" id="UP000185494">
    <property type="component" value="Chromosome 2"/>
</dbReference>